<dbReference type="AlphaFoldDB" id="A0AAD5LHR7"/>
<gene>
    <name evidence="8" type="ORF">P43SY_001329</name>
</gene>
<feature type="domain" description="PH" evidence="6">
    <location>
        <begin position="19"/>
        <end position="131"/>
    </location>
</feature>
<evidence type="ECO:0000256" key="2">
    <source>
        <dbReference type="ARBA" id="ARBA00024354"/>
    </source>
</evidence>
<proteinExistence type="inferred from homology"/>
<evidence type="ECO:0000313" key="9">
    <source>
        <dbReference type="Proteomes" id="UP001209570"/>
    </source>
</evidence>
<comment type="caution">
    <text evidence="8">The sequence shown here is derived from an EMBL/GenBank/DDBJ whole genome shotgun (WGS) entry which is preliminary data.</text>
</comment>
<comment type="similarity">
    <text evidence="1">Belongs to the SNAP-25 family.</text>
</comment>
<comment type="similarity">
    <text evidence="2">Belongs to the SVAP1 family.</text>
</comment>
<evidence type="ECO:0000313" key="8">
    <source>
        <dbReference type="EMBL" id="KAJ0398885.1"/>
    </source>
</evidence>
<evidence type="ECO:0000256" key="5">
    <source>
        <dbReference type="SAM" id="MobiDB-lite"/>
    </source>
</evidence>
<dbReference type="SUPFAM" id="SSF58038">
    <property type="entry name" value="SNARE fusion complex"/>
    <property type="match status" value="1"/>
</dbReference>
<dbReference type="PROSITE" id="PS50192">
    <property type="entry name" value="T_SNARE"/>
    <property type="match status" value="1"/>
</dbReference>
<dbReference type="PROSITE" id="PS50003">
    <property type="entry name" value="PH_DOMAIN"/>
    <property type="match status" value="1"/>
</dbReference>
<sequence>MNVLNVQPVSPLRPGAHVVTSCEGYVTKRGHFRKSWRVRYLVLNGADLCVSYYESKDASRQPNAVPKGSFYLSSVEKHEYFVGTMIGSTEKPFGFKMIGHAPKKGYVELDIYVETLGDLNKWIEVCQNALEANKKLTRFSQADKAATSSMLGFGAATSPQQQMKKLNATKEEMLKQAIQEIESAKLIGREACQEIVAQGDKLDHIENELNHVESDLDYADKLLNHMKRPILHFFSSDTRAKPKTPATSPAKSPTHGGTVSAARAAVLEGNQSLPKAGEVDDIERLAMLLGQLEQQATLLNEEAGKSTDQIERIGEKLSTVNDRVKAQTKKANANIAQA</sequence>
<protein>
    <recommendedName>
        <fullName evidence="3">Synaptosomal-associated protein 47</fullName>
    </recommendedName>
    <alternativeName>
        <fullName evidence="4">Synaptosomal-associated 47 kDa protein</fullName>
    </alternativeName>
</protein>
<dbReference type="InterPro" id="IPR000727">
    <property type="entry name" value="T_SNARE_dom"/>
</dbReference>
<dbReference type="EMBL" id="JAKCXM010000201">
    <property type="protein sequence ID" value="KAJ0398885.1"/>
    <property type="molecule type" value="Genomic_DNA"/>
</dbReference>
<dbReference type="Gene3D" id="1.20.5.110">
    <property type="match status" value="1"/>
</dbReference>
<keyword evidence="9" id="KW-1185">Reference proteome</keyword>
<dbReference type="InterPro" id="IPR011993">
    <property type="entry name" value="PH-like_dom_sf"/>
</dbReference>
<dbReference type="GO" id="GO:0005886">
    <property type="term" value="C:plasma membrane"/>
    <property type="evidence" value="ECO:0007669"/>
    <property type="project" value="TreeGrafter"/>
</dbReference>
<reference evidence="8" key="1">
    <citation type="submission" date="2021-12" db="EMBL/GenBank/DDBJ databases">
        <title>Prjna785345.</title>
        <authorList>
            <person name="Rujirawat T."/>
            <person name="Krajaejun T."/>
        </authorList>
    </citation>
    <scope>NUCLEOTIDE SEQUENCE</scope>
    <source>
        <strain evidence="8">Pi057C3</strain>
    </source>
</reference>
<accession>A0AAD5LHR7</accession>
<evidence type="ECO:0000259" key="6">
    <source>
        <dbReference type="PROSITE" id="PS50003"/>
    </source>
</evidence>
<dbReference type="InterPro" id="IPR001849">
    <property type="entry name" value="PH_domain"/>
</dbReference>
<evidence type="ECO:0000259" key="7">
    <source>
        <dbReference type="PROSITE" id="PS50192"/>
    </source>
</evidence>
<feature type="region of interest" description="Disordered" evidence="5">
    <location>
        <begin position="236"/>
        <end position="258"/>
    </location>
</feature>
<dbReference type="Gene3D" id="2.30.29.30">
    <property type="entry name" value="Pleckstrin-homology domain (PH domain)/Phosphotyrosine-binding domain (PTB)"/>
    <property type="match status" value="1"/>
</dbReference>
<dbReference type="SUPFAM" id="SSF50729">
    <property type="entry name" value="PH domain-like"/>
    <property type="match status" value="1"/>
</dbReference>
<feature type="compositionally biased region" description="Polar residues" evidence="5">
    <location>
        <begin position="245"/>
        <end position="257"/>
    </location>
</feature>
<dbReference type="Proteomes" id="UP001209570">
    <property type="component" value="Unassembled WGS sequence"/>
</dbReference>
<organism evidence="8 9">
    <name type="scientific">Pythium insidiosum</name>
    <name type="common">Pythiosis disease agent</name>
    <dbReference type="NCBI Taxonomy" id="114742"/>
    <lineage>
        <taxon>Eukaryota</taxon>
        <taxon>Sar</taxon>
        <taxon>Stramenopiles</taxon>
        <taxon>Oomycota</taxon>
        <taxon>Peronosporomycetes</taxon>
        <taxon>Pythiales</taxon>
        <taxon>Pythiaceae</taxon>
        <taxon>Pythium</taxon>
    </lineage>
</organism>
<dbReference type="SMART" id="SM00233">
    <property type="entry name" value="PH"/>
    <property type="match status" value="1"/>
</dbReference>
<dbReference type="Pfam" id="PF00169">
    <property type="entry name" value="PH"/>
    <property type="match status" value="1"/>
</dbReference>
<dbReference type="PANTHER" id="PTHR19305">
    <property type="entry name" value="SYNAPTOSOMAL ASSOCIATED PROTEIN"/>
    <property type="match status" value="1"/>
</dbReference>
<evidence type="ECO:0000256" key="3">
    <source>
        <dbReference type="ARBA" id="ARBA00024443"/>
    </source>
</evidence>
<evidence type="ECO:0000256" key="4">
    <source>
        <dbReference type="ARBA" id="ARBA00032027"/>
    </source>
</evidence>
<feature type="domain" description="T-SNARE coiled-coil homology" evidence="7">
    <location>
        <begin position="164"/>
        <end position="226"/>
    </location>
</feature>
<evidence type="ECO:0000256" key="1">
    <source>
        <dbReference type="ARBA" id="ARBA00009480"/>
    </source>
</evidence>
<name>A0AAD5LHR7_PYTIN</name>
<dbReference type="PANTHER" id="PTHR19305:SF9">
    <property type="entry name" value="SYNAPTOSOMAL-ASSOCIATED PROTEIN 29"/>
    <property type="match status" value="1"/>
</dbReference>